<dbReference type="AlphaFoldDB" id="A0A494VIH2"/>
<dbReference type="InterPro" id="IPR004360">
    <property type="entry name" value="Glyas_Fos-R_dOase_dom"/>
</dbReference>
<sequence length="141" mass="15957">MATKQQVIPMLAYEDGVAAMHWLCDVFGFTENMKMLNDTGRLAHGELKIGENLIMLAEPTPDYQGPSHHAKNCNIAAKWYQVPYIINGVLVYVDDVELHYQTAKTKGATILSELEYGFPGTRYRAADLEGQRWMFMQVEAN</sequence>
<dbReference type="Gene3D" id="3.30.720.120">
    <property type="match status" value="1"/>
</dbReference>
<dbReference type="Pfam" id="PF00903">
    <property type="entry name" value="Glyoxalase"/>
    <property type="match status" value="1"/>
</dbReference>
<dbReference type="Gene3D" id="3.30.720.110">
    <property type="match status" value="1"/>
</dbReference>
<organism evidence="2 3">
    <name type="scientific">Mucilaginibacter celer</name>
    <dbReference type="NCBI Taxonomy" id="2305508"/>
    <lineage>
        <taxon>Bacteria</taxon>
        <taxon>Pseudomonadati</taxon>
        <taxon>Bacteroidota</taxon>
        <taxon>Sphingobacteriia</taxon>
        <taxon>Sphingobacteriales</taxon>
        <taxon>Sphingobacteriaceae</taxon>
        <taxon>Mucilaginibacter</taxon>
    </lineage>
</organism>
<dbReference type="InterPro" id="IPR029068">
    <property type="entry name" value="Glyas_Bleomycin-R_OHBP_Dase"/>
</dbReference>
<gene>
    <name evidence="2" type="ORF">HYN43_004975</name>
</gene>
<proteinExistence type="predicted"/>
<feature type="domain" description="Glyoxalase/fosfomycin resistance/dioxygenase" evidence="1">
    <location>
        <begin position="11"/>
        <end position="135"/>
    </location>
</feature>
<evidence type="ECO:0000313" key="2">
    <source>
        <dbReference type="EMBL" id="AYL94686.1"/>
    </source>
</evidence>
<evidence type="ECO:0000259" key="1">
    <source>
        <dbReference type="Pfam" id="PF00903"/>
    </source>
</evidence>
<reference evidence="2 3" key="1">
    <citation type="submission" date="2018-10" db="EMBL/GenBank/DDBJ databases">
        <title>Genome sequencing of Mucilaginibacter sp. HYN0043.</title>
        <authorList>
            <person name="Kim M."/>
            <person name="Yi H."/>
        </authorList>
    </citation>
    <scope>NUCLEOTIDE SEQUENCE [LARGE SCALE GENOMIC DNA]</scope>
    <source>
        <strain evidence="2 3">HYN0043</strain>
    </source>
</reference>
<dbReference type="KEGG" id="muh:HYN43_004975"/>
<dbReference type="SUPFAM" id="SSF54593">
    <property type="entry name" value="Glyoxalase/Bleomycin resistance protein/Dihydroxybiphenyl dioxygenase"/>
    <property type="match status" value="1"/>
</dbReference>
<accession>A0A494VIH2</accession>
<dbReference type="EMBL" id="CP032869">
    <property type="protein sequence ID" value="AYL94686.1"/>
    <property type="molecule type" value="Genomic_DNA"/>
</dbReference>
<evidence type="ECO:0000313" key="3">
    <source>
        <dbReference type="Proteomes" id="UP000270046"/>
    </source>
</evidence>
<protein>
    <recommendedName>
        <fullName evidence="1">Glyoxalase/fosfomycin resistance/dioxygenase domain-containing protein</fullName>
    </recommendedName>
</protein>
<dbReference type="OrthoDB" id="9806868at2"/>
<keyword evidence="3" id="KW-1185">Reference proteome</keyword>
<dbReference type="Proteomes" id="UP000270046">
    <property type="component" value="Chromosome"/>
</dbReference>
<dbReference type="RefSeq" id="WP_119408398.1">
    <property type="nucleotide sequence ID" value="NZ_CP032869.1"/>
</dbReference>
<name>A0A494VIH2_9SPHI</name>